<feature type="domain" description="UBP-type" evidence="1">
    <location>
        <begin position="1"/>
        <end position="93"/>
    </location>
</feature>
<evidence type="ECO:0000259" key="1">
    <source>
        <dbReference type="PROSITE" id="PS50271"/>
    </source>
</evidence>
<reference evidence="2 3" key="1">
    <citation type="submission" date="2021-03" db="EMBL/GenBank/DDBJ databases">
        <title>Aliifodinibius sp. nov., a new bacterium isolated from saline soil.</title>
        <authorList>
            <person name="Galisteo C."/>
            <person name="De La Haba R."/>
            <person name="Sanchez-Porro C."/>
            <person name="Ventosa A."/>
        </authorList>
    </citation>
    <scope>NUCLEOTIDE SEQUENCE [LARGE SCALE GENOMIC DNA]</scope>
    <source>
        <strain evidence="2 3">1BSP15-2V2</strain>
    </source>
</reference>
<dbReference type="EMBL" id="JAGGJA010000001">
    <property type="protein sequence ID" value="MCW9705452.1"/>
    <property type="molecule type" value="Genomic_DNA"/>
</dbReference>
<dbReference type="Proteomes" id="UP001207918">
    <property type="component" value="Unassembled WGS sequence"/>
</dbReference>
<accession>A0ABT3PHR5</accession>
<dbReference type="Gene3D" id="3.30.40.10">
    <property type="entry name" value="Zinc/RING finger domain, C3HC4 (zinc finger)"/>
    <property type="match status" value="1"/>
</dbReference>
<gene>
    <name evidence="2" type="ORF">J6I44_01235</name>
</gene>
<comment type="caution">
    <text evidence="2">The sequence shown here is derived from an EMBL/GenBank/DDBJ whole genome shotgun (WGS) entry which is preliminary data.</text>
</comment>
<dbReference type="RefSeq" id="WP_265764115.1">
    <property type="nucleotide sequence ID" value="NZ_JAGGJA010000001.1"/>
</dbReference>
<evidence type="ECO:0000313" key="3">
    <source>
        <dbReference type="Proteomes" id="UP001207918"/>
    </source>
</evidence>
<dbReference type="SUPFAM" id="SSF57850">
    <property type="entry name" value="RING/U-box"/>
    <property type="match status" value="1"/>
</dbReference>
<proteinExistence type="predicted"/>
<evidence type="ECO:0000313" key="2">
    <source>
        <dbReference type="EMBL" id="MCW9705452.1"/>
    </source>
</evidence>
<dbReference type="SMART" id="SM00290">
    <property type="entry name" value="ZnF_UBP"/>
    <property type="match status" value="1"/>
</dbReference>
<protein>
    <submittedName>
        <fullName evidence="2">UBP-type zinc finger domain-containing protein</fullName>
    </submittedName>
</protein>
<dbReference type="PROSITE" id="PS50271">
    <property type="entry name" value="ZF_UBP"/>
    <property type="match status" value="1"/>
</dbReference>
<sequence>MNCTHLNLIETTKTDTNVCEDCLEEGDRWVHLRMCLICGYVGCCDSSKNKHARQHYQQTGHPLIRSIEPKETWRYCYEDHLYLNSQNKVVRKG</sequence>
<dbReference type="InterPro" id="IPR001607">
    <property type="entry name" value="Znf_UBP"/>
</dbReference>
<dbReference type="Pfam" id="PF02148">
    <property type="entry name" value="zf-UBP"/>
    <property type="match status" value="1"/>
</dbReference>
<organism evidence="2 3">
    <name type="scientific">Fodinibius salsisoli</name>
    <dbReference type="NCBI Taxonomy" id="2820877"/>
    <lineage>
        <taxon>Bacteria</taxon>
        <taxon>Pseudomonadati</taxon>
        <taxon>Balneolota</taxon>
        <taxon>Balneolia</taxon>
        <taxon>Balneolales</taxon>
        <taxon>Balneolaceae</taxon>
        <taxon>Fodinibius</taxon>
    </lineage>
</organism>
<keyword evidence="3" id="KW-1185">Reference proteome</keyword>
<name>A0ABT3PHR5_9BACT</name>
<dbReference type="InterPro" id="IPR013083">
    <property type="entry name" value="Znf_RING/FYVE/PHD"/>
</dbReference>